<organism evidence="2 3">
    <name type="scientific">Cirrhinus mrigala</name>
    <name type="common">Mrigala</name>
    <dbReference type="NCBI Taxonomy" id="683832"/>
    <lineage>
        <taxon>Eukaryota</taxon>
        <taxon>Metazoa</taxon>
        <taxon>Chordata</taxon>
        <taxon>Craniata</taxon>
        <taxon>Vertebrata</taxon>
        <taxon>Euteleostomi</taxon>
        <taxon>Actinopterygii</taxon>
        <taxon>Neopterygii</taxon>
        <taxon>Teleostei</taxon>
        <taxon>Ostariophysi</taxon>
        <taxon>Cypriniformes</taxon>
        <taxon>Cyprinidae</taxon>
        <taxon>Labeoninae</taxon>
        <taxon>Labeonini</taxon>
        <taxon>Cirrhinus</taxon>
    </lineage>
</organism>
<feature type="region of interest" description="Disordered" evidence="1">
    <location>
        <begin position="1"/>
        <end position="94"/>
    </location>
</feature>
<evidence type="ECO:0000313" key="3">
    <source>
        <dbReference type="Proteomes" id="UP001529510"/>
    </source>
</evidence>
<dbReference type="AlphaFoldDB" id="A0ABD0NWZ4"/>
<proteinExistence type="predicted"/>
<evidence type="ECO:0000313" key="2">
    <source>
        <dbReference type="EMBL" id="KAL0166282.1"/>
    </source>
</evidence>
<name>A0ABD0NWZ4_CIRMR</name>
<keyword evidence="3" id="KW-1185">Reference proteome</keyword>
<dbReference type="EMBL" id="JAMKFB020000019">
    <property type="protein sequence ID" value="KAL0166282.1"/>
    <property type="molecule type" value="Genomic_DNA"/>
</dbReference>
<feature type="non-terminal residue" evidence="2">
    <location>
        <position position="94"/>
    </location>
</feature>
<dbReference type="Proteomes" id="UP001529510">
    <property type="component" value="Unassembled WGS sequence"/>
</dbReference>
<sequence>SEYCLSKSRSHRGPQGIQPSGPSAGVSARHDSPTLHIPVHHRAEMSPDGTADPPPAPFGRPTTPLFYIRTSPTHLPPNTYTRTPSPHRMQCLSV</sequence>
<feature type="compositionally biased region" description="Polar residues" evidence="1">
    <location>
        <begin position="70"/>
        <end position="84"/>
    </location>
</feature>
<accession>A0ABD0NWZ4</accession>
<evidence type="ECO:0000256" key="1">
    <source>
        <dbReference type="SAM" id="MobiDB-lite"/>
    </source>
</evidence>
<comment type="caution">
    <text evidence="2">The sequence shown here is derived from an EMBL/GenBank/DDBJ whole genome shotgun (WGS) entry which is preliminary data.</text>
</comment>
<feature type="non-terminal residue" evidence="2">
    <location>
        <position position="1"/>
    </location>
</feature>
<gene>
    <name evidence="2" type="ORF">M9458_038126</name>
</gene>
<reference evidence="2 3" key="1">
    <citation type="submission" date="2024-05" db="EMBL/GenBank/DDBJ databases">
        <title>Genome sequencing and assembly of Indian major carp, Cirrhinus mrigala (Hamilton, 1822).</title>
        <authorList>
            <person name="Mohindra V."/>
            <person name="Chowdhury L.M."/>
            <person name="Lal K."/>
            <person name="Jena J.K."/>
        </authorList>
    </citation>
    <scope>NUCLEOTIDE SEQUENCE [LARGE SCALE GENOMIC DNA]</scope>
    <source>
        <strain evidence="2">CM1030</strain>
        <tissue evidence="2">Blood</tissue>
    </source>
</reference>
<protein>
    <submittedName>
        <fullName evidence="2">Uncharacterized protein</fullName>
    </submittedName>
</protein>